<gene>
    <name evidence="1" type="ORF">A2442_01570</name>
</gene>
<evidence type="ECO:0000313" key="2">
    <source>
        <dbReference type="Proteomes" id="UP000179003"/>
    </source>
</evidence>
<organism evidence="1 2">
    <name type="scientific">Candidatus Campbellbacteria bacterium RIFOXYC2_FULL_35_25</name>
    <dbReference type="NCBI Taxonomy" id="1797582"/>
    <lineage>
        <taxon>Bacteria</taxon>
        <taxon>Candidatus Campbelliibacteriota</taxon>
    </lineage>
</organism>
<dbReference type="EMBL" id="MFAE01000014">
    <property type="protein sequence ID" value="OGD66795.1"/>
    <property type="molecule type" value="Genomic_DNA"/>
</dbReference>
<dbReference type="Proteomes" id="UP000179003">
    <property type="component" value="Unassembled WGS sequence"/>
</dbReference>
<sequence length="69" mass="7250">MTEEFVQGRGKAFSISREVWGQVSLLGMAGLDALHCKAGGCSKPCVAGSKLPAVHSRQGAQVVHSSHRC</sequence>
<protein>
    <submittedName>
        <fullName evidence="1">Uncharacterized protein</fullName>
    </submittedName>
</protein>
<dbReference type="AlphaFoldDB" id="A0A1F5EHF0"/>
<reference evidence="1 2" key="1">
    <citation type="journal article" date="2016" name="Nat. Commun.">
        <title>Thousands of microbial genomes shed light on interconnected biogeochemical processes in an aquifer system.</title>
        <authorList>
            <person name="Anantharaman K."/>
            <person name="Brown C.T."/>
            <person name="Hug L.A."/>
            <person name="Sharon I."/>
            <person name="Castelle C.J."/>
            <person name="Probst A.J."/>
            <person name="Thomas B.C."/>
            <person name="Singh A."/>
            <person name="Wilkins M.J."/>
            <person name="Karaoz U."/>
            <person name="Brodie E.L."/>
            <person name="Williams K.H."/>
            <person name="Hubbard S.S."/>
            <person name="Banfield J.F."/>
        </authorList>
    </citation>
    <scope>NUCLEOTIDE SEQUENCE [LARGE SCALE GENOMIC DNA]</scope>
</reference>
<name>A0A1F5EHF0_9BACT</name>
<proteinExistence type="predicted"/>
<evidence type="ECO:0000313" key="1">
    <source>
        <dbReference type="EMBL" id="OGD66795.1"/>
    </source>
</evidence>
<accession>A0A1F5EHF0</accession>
<comment type="caution">
    <text evidence="1">The sequence shown here is derived from an EMBL/GenBank/DDBJ whole genome shotgun (WGS) entry which is preliminary data.</text>
</comment>